<protein>
    <submittedName>
        <fullName evidence="6">Mif4g ma4 domain-containing protein</fullName>
    </submittedName>
</protein>
<reference evidence="6 7" key="1">
    <citation type="submission" date="2015-07" db="EMBL/GenBank/DDBJ databases">
        <title>Draft Genome Sequence of Malassezia furfur CBS1878 and Malassezia pachydermatis CBS1879.</title>
        <authorList>
            <person name="Triana S."/>
            <person name="Ohm R."/>
            <person name="Gonzalez A."/>
            <person name="DeCock H."/>
            <person name="Restrepo S."/>
            <person name="Celis A."/>
        </authorList>
    </citation>
    <scope>NUCLEOTIDE SEQUENCE [LARGE SCALE GENOMIC DNA]</scope>
    <source>
        <strain evidence="6 7">CBS 1879</strain>
    </source>
</reference>
<evidence type="ECO:0000256" key="2">
    <source>
        <dbReference type="ARBA" id="ARBA00006856"/>
    </source>
</evidence>
<accession>A0A0M8MUN6</accession>
<dbReference type="Proteomes" id="UP000037751">
    <property type="component" value="Unassembled WGS sequence"/>
</dbReference>
<comment type="caution">
    <text evidence="6">The sequence shown here is derived from an EMBL/GenBank/DDBJ whole genome shotgun (WGS) entry which is preliminary data.</text>
</comment>
<comment type="similarity">
    <text evidence="2">Belongs to the CWC22 family.</text>
</comment>
<feature type="region of interest" description="Disordered" evidence="4">
    <location>
        <begin position="1"/>
        <end position="167"/>
    </location>
</feature>
<dbReference type="RefSeq" id="XP_017991583.1">
    <property type="nucleotide sequence ID" value="XM_018138260.1"/>
</dbReference>
<dbReference type="Pfam" id="PF02847">
    <property type="entry name" value="MA3"/>
    <property type="match status" value="1"/>
</dbReference>
<dbReference type="InterPro" id="IPR003891">
    <property type="entry name" value="Initiation_fac_eIF4g_MI"/>
</dbReference>
<proteinExistence type="inferred from homology"/>
<dbReference type="SUPFAM" id="SSF48371">
    <property type="entry name" value="ARM repeat"/>
    <property type="match status" value="1"/>
</dbReference>
<dbReference type="GO" id="GO:0003723">
    <property type="term" value="F:RNA binding"/>
    <property type="evidence" value="ECO:0007669"/>
    <property type="project" value="InterPro"/>
</dbReference>
<dbReference type="AlphaFoldDB" id="A0A0M8MUN6"/>
<comment type="subcellular location">
    <subcellularLocation>
        <location evidence="1">Nucleus</location>
        <location evidence="1">Nucleolus</location>
    </subcellularLocation>
</comment>
<dbReference type="PANTHER" id="PTHR18034">
    <property type="entry name" value="CELL CYCLE CONTROL PROTEIN CWF22-RELATED"/>
    <property type="match status" value="1"/>
</dbReference>
<dbReference type="PROSITE" id="PS51366">
    <property type="entry name" value="MI"/>
    <property type="match status" value="1"/>
</dbReference>
<feature type="compositionally biased region" description="Basic residues" evidence="4">
    <location>
        <begin position="48"/>
        <end position="69"/>
    </location>
</feature>
<sequence>MRQGKDRARSTTRLPAALQAELGIDTNSHGGGHSKHKKPQRTTIGARKAARKEQRRAKHAARVPTKKRPAPTSTPVHAQTTSAPSKSKAEPARKKARVTEPPIPPAEQRTVMDPITGQMKTTTAPAHKQKGPTKLEKLMQKTGQTTESTSPDITSQRSLSRVEQQEEDEIAWLEHQLYGKKGQKQHEGDDLDFLLDDLDRFHAGMYDDGASEEGEGLPGDLEGDVDLEEEEDDVDLDEDEDDDLDEEDKDEDEEEEEEEDKEDDIDLDEDEEGAEEEKDIGPPASTANDVATPTPATSKYVPPALRKAAEKASTAATSLEHQKLRRHINGQLNRLAEGNLDTIVGELDGLYRSYARGDVTSMITQLVLDTIAARSNLSETIVVLYAALLAAMHRIVGVEFGAYFLQECLQRFLASYAPLLATSDGDVSAWSRECVNLVMLLCHTFNLKLLSSGILLDLVRLLLGDSFTAMIPGWTGPKPIAEIDIELILRMAQSSGQQLRHADPEALKAIVDLTKKCLDGAPASAAQVAQSSRARFMLEALVHLRQKGRHLARDTSSSAESLQRMAKYLSSMEKRRTVRTQAALQVGLQDLQDAESHGRWWLVGAAWTGREAAPSHDTPAPAPAVASALPDDVIGTTQVDVSQLAKAQGMNTDARRMIFSTLLSSLDYKDAAQNLMQLKLSEVQRREVIRVLIHCLAQERTYNPYYVLVGQHLAQDQPGMRVTMQFVLWDYFRDIGEKRVGGESMQGGEDAEADDEDAEDTSAAVLSDVHRMRKLIHVARAYAYWFARGGLSLSALKTVDFTSLHAAGTVFLQHVLLQVLLLSQTKSPILTPRVHTALAKPPTKAQREGLEQLLVKGTVGQPHLAQGLLVFFKMHLQREDMATLLGDTDPAVLNRLCWAADVAHETLSVGATAAEADETMS</sequence>
<dbReference type="OrthoDB" id="361797at2759"/>
<dbReference type="InterPro" id="IPR016024">
    <property type="entry name" value="ARM-type_fold"/>
</dbReference>
<dbReference type="Pfam" id="PF02854">
    <property type="entry name" value="MIF4G"/>
    <property type="match status" value="1"/>
</dbReference>
<dbReference type="GO" id="GO:0005730">
    <property type="term" value="C:nucleolus"/>
    <property type="evidence" value="ECO:0007669"/>
    <property type="project" value="UniProtKB-SubCell"/>
</dbReference>
<evidence type="ECO:0000313" key="7">
    <source>
        <dbReference type="Proteomes" id="UP000037751"/>
    </source>
</evidence>
<dbReference type="InterPro" id="IPR003890">
    <property type="entry name" value="MIF4G-like_typ-3"/>
</dbReference>
<dbReference type="Gene3D" id="1.25.40.180">
    <property type="match status" value="1"/>
</dbReference>
<dbReference type="GeneID" id="28730136"/>
<dbReference type="SMART" id="SM00543">
    <property type="entry name" value="MIF4G"/>
    <property type="match status" value="1"/>
</dbReference>
<keyword evidence="7" id="KW-1185">Reference proteome</keyword>
<feature type="compositionally biased region" description="Polar residues" evidence="4">
    <location>
        <begin position="285"/>
        <end position="297"/>
    </location>
</feature>
<organism evidence="6 7">
    <name type="scientific">Malassezia pachydermatis</name>
    <dbReference type="NCBI Taxonomy" id="77020"/>
    <lineage>
        <taxon>Eukaryota</taxon>
        <taxon>Fungi</taxon>
        <taxon>Dikarya</taxon>
        <taxon>Basidiomycota</taxon>
        <taxon>Ustilaginomycotina</taxon>
        <taxon>Malasseziomycetes</taxon>
        <taxon>Malasseziales</taxon>
        <taxon>Malasseziaceae</taxon>
        <taxon>Malassezia</taxon>
    </lineage>
</organism>
<dbReference type="InterPro" id="IPR050781">
    <property type="entry name" value="CWC22_splicing_factor"/>
</dbReference>
<evidence type="ECO:0000256" key="4">
    <source>
        <dbReference type="SAM" id="MobiDB-lite"/>
    </source>
</evidence>
<feature type="domain" description="MI" evidence="5">
    <location>
        <begin position="653"/>
        <end position="801"/>
    </location>
</feature>
<dbReference type="VEuPathDB" id="FungiDB:Malapachy_3801"/>
<evidence type="ECO:0000256" key="1">
    <source>
        <dbReference type="ARBA" id="ARBA00004604"/>
    </source>
</evidence>
<dbReference type="SMART" id="SM00544">
    <property type="entry name" value="MA3"/>
    <property type="match status" value="1"/>
</dbReference>
<keyword evidence="3" id="KW-0539">Nucleus</keyword>
<evidence type="ECO:0000313" key="6">
    <source>
        <dbReference type="EMBL" id="KOS13951.1"/>
    </source>
</evidence>
<dbReference type="GO" id="GO:0042274">
    <property type="term" value="P:ribosomal small subunit biogenesis"/>
    <property type="evidence" value="ECO:0007669"/>
    <property type="project" value="TreeGrafter"/>
</dbReference>
<feature type="compositionally biased region" description="Polar residues" evidence="4">
    <location>
        <begin position="141"/>
        <end position="162"/>
    </location>
</feature>
<gene>
    <name evidence="6" type="ORF">Malapachy_3801</name>
</gene>
<name>A0A0M8MUN6_9BASI</name>
<dbReference type="PANTHER" id="PTHR18034:SF4">
    <property type="entry name" value="NUCLEOLAR MIF4G DOMAIN-CONTAINING PROTEIN 1"/>
    <property type="match status" value="1"/>
</dbReference>
<dbReference type="EMBL" id="LGAV01000004">
    <property type="protein sequence ID" value="KOS13951.1"/>
    <property type="molecule type" value="Genomic_DNA"/>
</dbReference>
<feature type="region of interest" description="Disordered" evidence="4">
    <location>
        <begin position="204"/>
        <end position="320"/>
    </location>
</feature>
<dbReference type="STRING" id="77020.A0A0M8MUN6"/>
<evidence type="ECO:0000256" key="3">
    <source>
        <dbReference type="ARBA" id="ARBA00023242"/>
    </source>
</evidence>
<evidence type="ECO:0000259" key="5">
    <source>
        <dbReference type="PROSITE" id="PS51366"/>
    </source>
</evidence>
<feature type="compositionally biased region" description="Polar residues" evidence="4">
    <location>
        <begin position="71"/>
        <end position="85"/>
    </location>
</feature>
<feature type="compositionally biased region" description="Acidic residues" evidence="4">
    <location>
        <begin position="209"/>
        <end position="278"/>
    </location>
</feature>